<organism evidence="2 3">
    <name type="scientific">Candidatus Falkowbacteria bacterium CG10_big_fil_rev_8_21_14_0_10_39_11</name>
    <dbReference type="NCBI Taxonomy" id="1974565"/>
    <lineage>
        <taxon>Bacteria</taxon>
        <taxon>Candidatus Falkowiibacteriota</taxon>
    </lineage>
</organism>
<sequence length="191" mass="21306">MNIRLLFFQIIAPVYDGLHFSSARRTVAAMLQTEVLGLDKSILDLGGGTGRLAKHIKEHVREVTVVDASTSMLKVCHKRGLNCVLGQAENIPCDSDSFDSVVITDAWHHFPEPEKTLAEIKRVLKPGGKVFIEEVNTKSIFGWLLMIAEKILFMGSRFYHSDQLSTLVARDFTGVEPLTSNKNFYIVTGIK</sequence>
<evidence type="ECO:0000313" key="3">
    <source>
        <dbReference type="Proteomes" id="UP000229901"/>
    </source>
</evidence>
<reference evidence="3" key="1">
    <citation type="submission" date="2017-09" db="EMBL/GenBank/DDBJ databases">
        <title>Depth-based differentiation of microbial function through sediment-hosted aquifers and enrichment of novel symbionts in the deep terrestrial subsurface.</title>
        <authorList>
            <person name="Probst A.J."/>
            <person name="Ladd B."/>
            <person name="Jarett J.K."/>
            <person name="Geller-Mcgrath D.E."/>
            <person name="Sieber C.M.K."/>
            <person name="Emerson J.B."/>
            <person name="Anantharaman K."/>
            <person name="Thomas B.C."/>
            <person name="Malmstrom R."/>
            <person name="Stieglmeier M."/>
            <person name="Klingl A."/>
            <person name="Woyke T."/>
            <person name="Ryan C.M."/>
            <person name="Banfield J.F."/>
        </authorList>
    </citation>
    <scope>NUCLEOTIDE SEQUENCE [LARGE SCALE GENOMIC DNA]</scope>
</reference>
<feature type="domain" description="Methyltransferase type 11" evidence="1">
    <location>
        <begin position="43"/>
        <end position="132"/>
    </location>
</feature>
<protein>
    <recommendedName>
        <fullName evidence="1">Methyltransferase type 11 domain-containing protein</fullName>
    </recommendedName>
</protein>
<evidence type="ECO:0000259" key="1">
    <source>
        <dbReference type="Pfam" id="PF08241"/>
    </source>
</evidence>
<accession>A0A2H0V4G6</accession>
<gene>
    <name evidence="2" type="ORF">COT97_03750</name>
</gene>
<dbReference type="Gene3D" id="3.40.50.150">
    <property type="entry name" value="Vaccinia Virus protein VP39"/>
    <property type="match status" value="1"/>
</dbReference>
<dbReference type="Proteomes" id="UP000229901">
    <property type="component" value="Unassembled WGS sequence"/>
</dbReference>
<name>A0A2H0V4G6_9BACT</name>
<dbReference type="CDD" id="cd02440">
    <property type="entry name" value="AdoMet_MTases"/>
    <property type="match status" value="1"/>
</dbReference>
<dbReference type="InterPro" id="IPR029063">
    <property type="entry name" value="SAM-dependent_MTases_sf"/>
</dbReference>
<proteinExistence type="predicted"/>
<dbReference type="EMBL" id="PFAP01000026">
    <property type="protein sequence ID" value="PIR93987.1"/>
    <property type="molecule type" value="Genomic_DNA"/>
</dbReference>
<dbReference type="GO" id="GO:0008757">
    <property type="term" value="F:S-adenosylmethionine-dependent methyltransferase activity"/>
    <property type="evidence" value="ECO:0007669"/>
    <property type="project" value="InterPro"/>
</dbReference>
<comment type="caution">
    <text evidence="2">The sequence shown here is derived from an EMBL/GenBank/DDBJ whole genome shotgun (WGS) entry which is preliminary data.</text>
</comment>
<dbReference type="InterPro" id="IPR013216">
    <property type="entry name" value="Methyltransf_11"/>
</dbReference>
<dbReference type="Pfam" id="PF08241">
    <property type="entry name" value="Methyltransf_11"/>
    <property type="match status" value="1"/>
</dbReference>
<dbReference type="PANTHER" id="PTHR43591">
    <property type="entry name" value="METHYLTRANSFERASE"/>
    <property type="match status" value="1"/>
</dbReference>
<evidence type="ECO:0000313" key="2">
    <source>
        <dbReference type="EMBL" id="PIR93987.1"/>
    </source>
</evidence>
<dbReference type="SUPFAM" id="SSF53335">
    <property type="entry name" value="S-adenosyl-L-methionine-dependent methyltransferases"/>
    <property type="match status" value="1"/>
</dbReference>
<dbReference type="AlphaFoldDB" id="A0A2H0V4G6"/>